<reference evidence="2" key="1">
    <citation type="submission" date="2015-12" db="EMBL/GenBank/DDBJ databases">
        <title>Gene expression during late stages of embryo sac development: a critical building block for successful pollen-pistil interactions.</title>
        <authorList>
            <person name="Liu Y."/>
            <person name="Joly V."/>
            <person name="Sabar M."/>
            <person name="Matton D.P."/>
        </authorList>
    </citation>
    <scope>NUCLEOTIDE SEQUENCE</scope>
</reference>
<protein>
    <submittedName>
        <fullName evidence="2">Putative ovule protein</fullName>
    </submittedName>
</protein>
<evidence type="ECO:0000313" key="2">
    <source>
        <dbReference type="EMBL" id="JAP33480.1"/>
    </source>
</evidence>
<evidence type="ECO:0000256" key="1">
    <source>
        <dbReference type="SAM" id="SignalP"/>
    </source>
</evidence>
<dbReference type="EMBL" id="GEDG01004963">
    <property type="protein sequence ID" value="JAP33480.1"/>
    <property type="molecule type" value="Transcribed_RNA"/>
</dbReference>
<name>A0A0V0ILQ5_SOLCH</name>
<dbReference type="AlphaFoldDB" id="A0A0V0ILQ5"/>
<organism evidence="2">
    <name type="scientific">Solanum chacoense</name>
    <name type="common">Chaco potato</name>
    <dbReference type="NCBI Taxonomy" id="4108"/>
    <lineage>
        <taxon>Eukaryota</taxon>
        <taxon>Viridiplantae</taxon>
        <taxon>Streptophyta</taxon>
        <taxon>Embryophyta</taxon>
        <taxon>Tracheophyta</taxon>
        <taxon>Spermatophyta</taxon>
        <taxon>Magnoliopsida</taxon>
        <taxon>eudicotyledons</taxon>
        <taxon>Gunneridae</taxon>
        <taxon>Pentapetalae</taxon>
        <taxon>asterids</taxon>
        <taxon>lamiids</taxon>
        <taxon>Solanales</taxon>
        <taxon>Solanaceae</taxon>
        <taxon>Solanoideae</taxon>
        <taxon>Solaneae</taxon>
        <taxon>Solanum</taxon>
    </lineage>
</organism>
<dbReference type="EMBL" id="GEDG01020179">
    <property type="protein sequence ID" value="JAP19332.1"/>
    <property type="molecule type" value="Transcribed_RNA"/>
</dbReference>
<keyword evidence="1" id="KW-0732">Signal</keyword>
<proteinExistence type="predicted"/>
<accession>A0A0V0ILQ5</accession>
<sequence length="63" mass="7346">MKLIICVKLGKFSILLSIIYYRACSHCQSQTRINKEGCLRVNQKQPLYPINVPRVRQHTSYPP</sequence>
<feature type="signal peptide" evidence="1">
    <location>
        <begin position="1"/>
        <end position="25"/>
    </location>
</feature>
<feature type="chain" id="PRO_5007437545" evidence="1">
    <location>
        <begin position="26"/>
        <end position="63"/>
    </location>
</feature>